<feature type="transmembrane region" description="Helical" evidence="1">
    <location>
        <begin position="202"/>
        <end position="218"/>
    </location>
</feature>
<sequence length="369" mass="40344">MKRTIASLEGLRGCAALLVVIYHMQFDSAGRGVSRNGYLAVDLFFVLSGFVICSAYGARMGDTRQWLSFMVRRFGRIWPTHMVASVLFYVMLNWMVMLAVLAGSPSAPPFVPTLREVVAIVTMTQGFHLFQYDIGTGVSWSTADEFYVYLLFGALCLMMPGRRRVVVFAALAMTGYAIAAWASIVPKSCLAEGDCFGMTFDWGWARCMAGFFIGAVIAQHRDHRVVMHATGSAPQIAIVAITIALILFADRVPGSALAAPAVFAMLIASLSRDEGPIARLLHCRAPQYLGGISYSLYLGHAVFRPALLLSEKVATGPVALAIEYVVFLAASFVLANRLNRSVETPFRKRFNAWADVMFRPSALGRPAVD</sequence>
<feature type="transmembrane region" description="Helical" evidence="1">
    <location>
        <begin position="78"/>
        <end position="102"/>
    </location>
</feature>
<keyword evidence="1" id="KW-1133">Transmembrane helix</keyword>
<reference evidence="3 4" key="1">
    <citation type="journal article" date="2012" name="J. Bacteriol.">
        <title>Complete Genome Sequence of Burkholderia sp. Strain GG4, a Betaproteobacterium That Reduces 3-Oxo-N-Acylhomoserine Lactones and Produces Different N-Acylhomoserine Lactones.</title>
        <authorList>
            <person name="Hong K.W."/>
            <person name="Koh C.L."/>
            <person name="Sam C.K."/>
            <person name="Yin W.F."/>
            <person name="Chan K.G."/>
        </authorList>
    </citation>
    <scope>NUCLEOTIDE SEQUENCE [LARGE SCALE GENOMIC DNA]</scope>
    <source>
        <strain evidence="3 4">GG4</strain>
    </source>
</reference>
<feature type="transmembrane region" description="Helical" evidence="1">
    <location>
        <begin position="138"/>
        <end position="158"/>
    </location>
</feature>
<feature type="transmembrane region" description="Helical" evidence="1">
    <location>
        <begin position="321"/>
        <end position="339"/>
    </location>
</feature>
<organism evidence="3 4">
    <name type="scientific">Burkholderia cepacia GG4</name>
    <dbReference type="NCBI Taxonomy" id="1009846"/>
    <lineage>
        <taxon>Bacteria</taxon>
        <taxon>Pseudomonadati</taxon>
        <taxon>Pseudomonadota</taxon>
        <taxon>Betaproteobacteria</taxon>
        <taxon>Burkholderiales</taxon>
        <taxon>Burkholderiaceae</taxon>
        <taxon>Burkholderia</taxon>
        <taxon>Burkholderia cepacia complex</taxon>
    </lineage>
</organism>
<dbReference type="PANTHER" id="PTHR23028:SF53">
    <property type="entry name" value="ACYL_TRANSF_3 DOMAIN-CONTAINING PROTEIN"/>
    <property type="match status" value="1"/>
</dbReference>
<feature type="domain" description="Acyltransferase 3" evidence="2">
    <location>
        <begin position="6"/>
        <end position="334"/>
    </location>
</feature>
<feature type="transmembrane region" description="Helical" evidence="1">
    <location>
        <begin position="165"/>
        <end position="182"/>
    </location>
</feature>
<accession>A0A9W3P9L3</accession>
<feature type="transmembrane region" description="Helical" evidence="1">
    <location>
        <begin position="225"/>
        <end position="248"/>
    </location>
</feature>
<feature type="transmembrane region" description="Helical" evidence="1">
    <location>
        <begin position="37"/>
        <end position="58"/>
    </location>
</feature>
<dbReference type="GO" id="GO:0016020">
    <property type="term" value="C:membrane"/>
    <property type="evidence" value="ECO:0007669"/>
    <property type="project" value="TreeGrafter"/>
</dbReference>
<feature type="transmembrane region" description="Helical" evidence="1">
    <location>
        <begin position="7"/>
        <end position="25"/>
    </location>
</feature>
<dbReference type="KEGG" id="bct:GEM_2248"/>
<dbReference type="PANTHER" id="PTHR23028">
    <property type="entry name" value="ACETYLTRANSFERASE"/>
    <property type="match status" value="1"/>
</dbReference>
<dbReference type="EMBL" id="CP003774">
    <property type="protein sequence ID" value="AFQ48661.1"/>
    <property type="molecule type" value="Genomic_DNA"/>
</dbReference>
<dbReference type="InterPro" id="IPR050879">
    <property type="entry name" value="Acyltransferase_3"/>
</dbReference>
<evidence type="ECO:0000313" key="4">
    <source>
        <dbReference type="Proteomes" id="UP000032866"/>
    </source>
</evidence>
<dbReference type="GO" id="GO:0000271">
    <property type="term" value="P:polysaccharide biosynthetic process"/>
    <property type="evidence" value="ECO:0007669"/>
    <property type="project" value="TreeGrafter"/>
</dbReference>
<dbReference type="Pfam" id="PF01757">
    <property type="entry name" value="Acyl_transf_3"/>
    <property type="match status" value="1"/>
</dbReference>
<keyword evidence="3" id="KW-0808">Transferase</keyword>
<name>A0A9W3P9L3_BURCE</name>
<keyword evidence="1" id="KW-0812">Transmembrane</keyword>
<dbReference type="RefSeq" id="WP_014897516.1">
    <property type="nucleotide sequence ID" value="NC_018513.1"/>
</dbReference>
<dbReference type="GO" id="GO:0016747">
    <property type="term" value="F:acyltransferase activity, transferring groups other than amino-acyl groups"/>
    <property type="evidence" value="ECO:0007669"/>
    <property type="project" value="InterPro"/>
</dbReference>
<proteinExistence type="predicted"/>
<dbReference type="Proteomes" id="UP000032866">
    <property type="component" value="Chromosome 1"/>
</dbReference>
<keyword evidence="1" id="KW-0472">Membrane</keyword>
<dbReference type="AlphaFoldDB" id="A0A9W3P9L3"/>
<evidence type="ECO:0000256" key="1">
    <source>
        <dbReference type="SAM" id="Phobius"/>
    </source>
</evidence>
<keyword evidence="3" id="KW-0012">Acyltransferase</keyword>
<gene>
    <name evidence="3" type="ORF">GEM_2248</name>
</gene>
<evidence type="ECO:0000259" key="2">
    <source>
        <dbReference type="Pfam" id="PF01757"/>
    </source>
</evidence>
<protein>
    <submittedName>
        <fullName evidence="3">Acyltransferase 3</fullName>
    </submittedName>
</protein>
<dbReference type="InterPro" id="IPR002656">
    <property type="entry name" value="Acyl_transf_3_dom"/>
</dbReference>
<evidence type="ECO:0000313" key="3">
    <source>
        <dbReference type="EMBL" id="AFQ48661.1"/>
    </source>
</evidence>